<dbReference type="Proteomes" id="UP001472677">
    <property type="component" value="Unassembled WGS sequence"/>
</dbReference>
<keyword evidence="3" id="KW-1185">Reference proteome</keyword>
<proteinExistence type="predicted"/>
<reference evidence="2 3" key="1">
    <citation type="journal article" date="2024" name="G3 (Bethesda)">
        <title>Genome assembly of Hibiscus sabdariffa L. provides insights into metabolisms of medicinal natural products.</title>
        <authorList>
            <person name="Kim T."/>
        </authorList>
    </citation>
    <scope>NUCLEOTIDE SEQUENCE [LARGE SCALE GENOMIC DNA]</scope>
    <source>
        <strain evidence="2">TK-2024</strain>
        <tissue evidence="2">Old leaves</tissue>
    </source>
</reference>
<name>A0ABR2G011_9ROSI</name>
<sequence length="145" mass="16970">MNPNILFVFEMITQLSIPILVYSFLLSPFIELVFSNVIELILRFWEAELRKMRERTRGMEEQLRADRASMDAMENERLMLMRERDHKLAEIKAVDKLVSQFLEAEDNNNFHAQKAMKDQIIAFMRQDDGGGMNGENLGEFHNAQS</sequence>
<keyword evidence="1" id="KW-0812">Transmembrane</keyword>
<comment type="caution">
    <text evidence="2">The sequence shown here is derived from an EMBL/GenBank/DDBJ whole genome shotgun (WGS) entry which is preliminary data.</text>
</comment>
<keyword evidence="1" id="KW-1133">Transmembrane helix</keyword>
<evidence type="ECO:0000256" key="1">
    <source>
        <dbReference type="SAM" id="Phobius"/>
    </source>
</evidence>
<organism evidence="2 3">
    <name type="scientific">Hibiscus sabdariffa</name>
    <name type="common">roselle</name>
    <dbReference type="NCBI Taxonomy" id="183260"/>
    <lineage>
        <taxon>Eukaryota</taxon>
        <taxon>Viridiplantae</taxon>
        <taxon>Streptophyta</taxon>
        <taxon>Embryophyta</taxon>
        <taxon>Tracheophyta</taxon>
        <taxon>Spermatophyta</taxon>
        <taxon>Magnoliopsida</taxon>
        <taxon>eudicotyledons</taxon>
        <taxon>Gunneridae</taxon>
        <taxon>Pentapetalae</taxon>
        <taxon>rosids</taxon>
        <taxon>malvids</taxon>
        <taxon>Malvales</taxon>
        <taxon>Malvaceae</taxon>
        <taxon>Malvoideae</taxon>
        <taxon>Hibiscus</taxon>
    </lineage>
</organism>
<keyword evidence="1" id="KW-0472">Membrane</keyword>
<protein>
    <submittedName>
        <fullName evidence="2">Uncharacterized protein</fullName>
    </submittedName>
</protein>
<dbReference type="EMBL" id="JBBPBM010000004">
    <property type="protein sequence ID" value="KAK8589707.1"/>
    <property type="molecule type" value="Genomic_DNA"/>
</dbReference>
<gene>
    <name evidence="2" type="ORF">V6N12_024098</name>
</gene>
<evidence type="ECO:0000313" key="2">
    <source>
        <dbReference type="EMBL" id="KAK8589707.1"/>
    </source>
</evidence>
<evidence type="ECO:0000313" key="3">
    <source>
        <dbReference type="Proteomes" id="UP001472677"/>
    </source>
</evidence>
<feature type="transmembrane region" description="Helical" evidence="1">
    <location>
        <begin position="20"/>
        <end position="45"/>
    </location>
</feature>
<accession>A0ABR2G011</accession>